<dbReference type="PANTHER" id="PTHR46797:SF23">
    <property type="entry name" value="HTH-TYPE TRANSCRIPTIONAL REGULATOR SUTR"/>
    <property type="match status" value="1"/>
</dbReference>
<evidence type="ECO:0000259" key="4">
    <source>
        <dbReference type="PROSITE" id="PS50943"/>
    </source>
</evidence>
<dbReference type="InterPro" id="IPR050807">
    <property type="entry name" value="TransReg_Diox_bact_type"/>
</dbReference>
<accession>A0ABW5U4E0</accession>
<keyword evidence="3" id="KW-0804">Transcription</keyword>
<comment type="caution">
    <text evidence="5">The sequence shown here is derived from an EMBL/GenBank/DDBJ whole genome shotgun (WGS) entry which is preliminary data.</text>
</comment>
<dbReference type="Pfam" id="PF01381">
    <property type="entry name" value="HTH_3"/>
    <property type="match status" value="1"/>
</dbReference>
<sequence>MREALTGSRIRERRIMAGLKQAELARQIGISASYLNLIEHNRRRIGGKLLLDIAAALGVEAQALSEGAGAALIAGLREAALDARLSEAEVARADEFAGRFPGWAEALIAAQRRIAALERTVEALGDRLAHDPHLAAAMHELLSTATAIRSTAAILAETDTLEVEWQGRFHANLDEDSHRLAESARALLSYFDADPQASDSAGSPRDEVEAFFADYDFHFEALEDAVDPEGCIAELLSSGGLNSRAARQIAAPMLRQIAADAAALPMRVLDAALPLHGPDPAALAEALGQPVARLMRRLAARVDLDAGLVICDASGTLIFRKPIAGFSLPRLAACCPLWPLYAVLGHPGLVLSQRLRQIGRNESRFDSFATCEAQGAARYNCPPLTHALMLILPATGPDGDPAQEVGTTCRVCPRQGCPARRDPSILSEGR</sequence>
<feature type="domain" description="HTH cro/C1-type" evidence="4">
    <location>
        <begin position="10"/>
        <end position="64"/>
    </location>
</feature>
<gene>
    <name evidence="5" type="ORF">ACFSUD_10050</name>
</gene>
<keyword evidence="2" id="KW-0238">DNA-binding</keyword>
<dbReference type="PROSITE" id="PS50943">
    <property type="entry name" value="HTH_CROC1"/>
    <property type="match status" value="1"/>
</dbReference>
<dbReference type="InterPro" id="IPR018653">
    <property type="entry name" value="ScfR_C"/>
</dbReference>
<dbReference type="CDD" id="cd00093">
    <property type="entry name" value="HTH_XRE"/>
    <property type="match status" value="1"/>
</dbReference>
<dbReference type="Proteomes" id="UP001597474">
    <property type="component" value="Unassembled WGS sequence"/>
</dbReference>
<evidence type="ECO:0000256" key="3">
    <source>
        <dbReference type="ARBA" id="ARBA00023163"/>
    </source>
</evidence>
<evidence type="ECO:0000256" key="1">
    <source>
        <dbReference type="ARBA" id="ARBA00023015"/>
    </source>
</evidence>
<proteinExistence type="predicted"/>
<dbReference type="InterPro" id="IPR001387">
    <property type="entry name" value="Cro/C1-type_HTH"/>
</dbReference>
<dbReference type="Gene3D" id="1.10.260.40">
    <property type="entry name" value="lambda repressor-like DNA-binding domains"/>
    <property type="match status" value="1"/>
</dbReference>
<dbReference type="InterPro" id="IPR010982">
    <property type="entry name" value="Lambda_DNA-bd_dom_sf"/>
</dbReference>
<dbReference type="EMBL" id="JBHUMP010000007">
    <property type="protein sequence ID" value="MFD2739911.1"/>
    <property type="molecule type" value="Genomic_DNA"/>
</dbReference>
<keyword evidence="1" id="KW-0805">Transcription regulation</keyword>
<evidence type="ECO:0000313" key="5">
    <source>
        <dbReference type="EMBL" id="MFD2739911.1"/>
    </source>
</evidence>
<dbReference type="SUPFAM" id="SSF47413">
    <property type="entry name" value="lambda repressor-like DNA-binding domains"/>
    <property type="match status" value="1"/>
</dbReference>
<dbReference type="RefSeq" id="WP_386373968.1">
    <property type="nucleotide sequence ID" value="NZ_JBHUMP010000007.1"/>
</dbReference>
<reference evidence="6" key="1">
    <citation type="journal article" date="2019" name="Int. J. Syst. Evol. Microbiol.">
        <title>The Global Catalogue of Microorganisms (GCM) 10K type strain sequencing project: providing services to taxonomists for standard genome sequencing and annotation.</title>
        <authorList>
            <consortium name="The Broad Institute Genomics Platform"/>
            <consortium name="The Broad Institute Genome Sequencing Center for Infectious Disease"/>
            <person name="Wu L."/>
            <person name="Ma J."/>
        </authorList>
    </citation>
    <scope>NUCLEOTIDE SEQUENCE [LARGE SCALE GENOMIC DNA]</scope>
    <source>
        <strain evidence="6">TISTR 2562</strain>
    </source>
</reference>
<dbReference type="PANTHER" id="PTHR46797">
    <property type="entry name" value="HTH-TYPE TRANSCRIPTIONAL REGULATOR"/>
    <property type="match status" value="1"/>
</dbReference>
<protein>
    <submittedName>
        <fullName evidence="5">Helix-turn-helix domain-containing protein</fullName>
    </submittedName>
</protein>
<evidence type="ECO:0000256" key="2">
    <source>
        <dbReference type="ARBA" id="ARBA00023125"/>
    </source>
</evidence>
<evidence type="ECO:0000313" key="6">
    <source>
        <dbReference type="Proteomes" id="UP001597474"/>
    </source>
</evidence>
<organism evidence="5 6">
    <name type="scientific">Sulfitobacter aestuarii</name>
    <dbReference type="NCBI Taxonomy" id="2161676"/>
    <lineage>
        <taxon>Bacteria</taxon>
        <taxon>Pseudomonadati</taxon>
        <taxon>Pseudomonadota</taxon>
        <taxon>Alphaproteobacteria</taxon>
        <taxon>Rhodobacterales</taxon>
        <taxon>Roseobacteraceae</taxon>
        <taxon>Sulfitobacter</taxon>
    </lineage>
</organism>
<keyword evidence="6" id="KW-1185">Reference proteome</keyword>
<dbReference type="SMART" id="SM00530">
    <property type="entry name" value="HTH_XRE"/>
    <property type="match status" value="1"/>
</dbReference>
<dbReference type="Pfam" id="PF09856">
    <property type="entry name" value="ScfRs"/>
    <property type="match status" value="1"/>
</dbReference>
<name>A0ABW5U4E0_9RHOB</name>